<name>A0ABQ6XCL3_9GAMM</name>
<dbReference type="InterPro" id="IPR039013">
    <property type="entry name" value="YgiF"/>
</dbReference>
<dbReference type="RefSeq" id="WP_153842169.1">
    <property type="nucleotide sequence ID" value="NZ_CP048602.1"/>
</dbReference>
<evidence type="ECO:0000313" key="2">
    <source>
        <dbReference type="EMBL" id="KAE8439758.1"/>
    </source>
</evidence>
<evidence type="ECO:0000313" key="3">
    <source>
        <dbReference type="Proteomes" id="UP000466130"/>
    </source>
</evidence>
<dbReference type="Proteomes" id="UP000466130">
    <property type="component" value="Unassembled WGS sequence"/>
</dbReference>
<dbReference type="InterPro" id="IPR023577">
    <property type="entry name" value="CYTH_domain"/>
</dbReference>
<dbReference type="CDD" id="cd07756">
    <property type="entry name" value="CYTH-like_Pase_CHAD"/>
    <property type="match status" value="1"/>
</dbReference>
<dbReference type="PANTHER" id="PTHR39569">
    <property type="entry name" value="INORGANIC TRIPHOSPHATASE"/>
    <property type="match status" value="1"/>
</dbReference>
<comment type="caution">
    <text evidence="2">The sequence shown here is derived from an EMBL/GenBank/DDBJ whole genome shotgun (WGS) entry which is preliminary data.</text>
</comment>
<sequence length="299" mass="31885">MKESTKTPALTEVELKLALPSGQSGALCHHPLLAATSPHQQQLANTYFDTPTGDLAAARVAVRLRTIDQQVLQTVKTAGQGGGGLSSRQEWEWQVPSAALDQAALAELPPFQGALGDCIAALRPTLSTDFTRKSWQLVWQDSDIELVLDEGEIVCGSARAPIREVELELKAGAPAALWTLAVELASQIALRPSDTSKAARGNALGHQHWPLPTAKRPAEWLHRATVALDAYHDSGDAAHLNAARQALDTLAQHPQLDSAARSEAEALPNALNAQGMPSTTYGVAALNLARRLAHETALR</sequence>
<accession>A0ABQ6XCL3</accession>
<keyword evidence="3" id="KW-1185">Reference proteome</keyword>
<organism evidence="2 3">
    <name type="scientific">Vreelandella piezotolerans</name>
    <dbReference type="NCBI Taxonomy" id="2609667"/>
    <lineage>
        <taxon>Bacteria</taxon>
        <taxon>Pseudomonadati</taxon>
        <taxon>Pseudomonadota</taxon>
        <taxon>Gammaproteobacteria</taxon>
        <taxon>Oceanospirillales</taxon>
        <taxon>Halomonadaceae</taxon>
        <taxon>Vreelandella</taxon>
    </lineage>
</organism>
<proteinExistence type="predicted"/>
<dbReference type="Gene3D" id="2.40.320.10">
    <property type="entry name" value="Hypothetical Protein Pfu-838710-001"/>
    <property type="match status" value="1"/>
</dbReference>
<reference evidence="2 3" key="1">
    <citation type="submission" date="2019-09" db="EMBL/GenBank/DDBJ databases">
        <title>The Halomonas whole genome shotgun (WGS).</title>
        <authorList>
            <person name="Xie Z."/>
        </authorList>
    </citation>
    <scope>NUCLEOTIDE SEQUENCE [LARGE SCALE GENOMIC DNA]</scope>
    <source>
        <strain evidence="2 3">NBT06E8</strain>
    </source>
</reference>
<dbReference type="EMBL" id="VWRT01000001">
    <property type="protein sequence ID" value="KAE8439758.1"/>
    <property type="molecule type" value="Genomic_DNA"/>
</dbReference>
<dbReference type="InterPro" id="IPR033469">
    <property type="entry name" value="CYTH-like_dom_sf"/>
</dbReference>
<dbReference type="Pfam" id="PF01928">
    <property type="entry name" value="CYTH"/>
    <property type="match status" value="1"/>
</dbReference>
<dbReference type="PANTHER" id="PTHR39569:SF1">
    <property type="entry name" value="INORGANIC TRIPHOSPHATASE"/>
    <property type="match status" value="1"/>
</dbReference>
<gene>
    <name evidence="2" type="ORF">F1978_00425</name>
</gene>
<dbReference type="SMART" id="SM01118">
    <property type="entry name" value="CYTH"/>
    <property type="match status" value="1"/>
</dbReference>
<feature type="domain" description="CYTH" evidence="1">
    <location>
        <begin position="10"/>
        <end position="208"/>
    </location>
</feature>
<dbReference type="SUPFAM" id="SSF55154">
    <property type="entry name" value="CYTH-like phosphatases"/>
    <property type="match status" value="1"/>
</dbReference>
<dbReference type="PROSITE" id="PS51707">
    <property type="entry name" value="CYTH"/>
    <property type="match status" value="1"/>
</dbReference>
<protein>
    <submittedName>
        <fullName evidence="2">CYTH domain-containing protein</fullName>
    </submittedName>
</protein>
<evidence type="ECO:0000259" key="1">
    <source>
        <dbReference type="PROSITE" id="PS51707"/>
    </source>
</evidence>